<dbReference type="InterPro" id="IPR013103">
    <property type="entry name" value="RVT_2"/>
</dbReference>
<feature type="domain" description="Retroviral polymerase SH3-like" evidence="2">
    <location>
        <begin position="9"/>
        <end position="63"/>
    </location>
</feature>
<evidence type="ECO:0000259" key="1">
    <source>
        <dbReference type="Pfam" id="PF07727"/>
    </source>
</evidence>
<dbReference type="Pfam" id="PF07727">
    <property type="entry name" value="RVT_2"/>
    <property type="match status" value="1"/>
</dbReference>
<dbReference type="Pfam" id="PF25597">
    <property type="entry name" value="SH3_retrovirus"/>
    <property type="match status" value="1"/>
</dbReference>
<name>A0A6L2KJX1_TANCI</name>
<dbReference type="InterPro" id="IPR057670">
    <property type="entry name" value="SH3_retrovirus"/>
</dbReference>
<gene>
    <name evidence="3" type="ORF">Tci_020293</name>
</gene>
<reference evidence="3" key="1">
    <citation type="journal article" date="2019" name="Sci. Rep.">
        <title>Draft genome of Tanacetum cinerariifolium, the natural source of mosquito coil.</title>
        <authorList>
            <person name="Yamashiro T."/>
            <person name="Shiraishi A."/>
            <person name="Satake H."/>
            <person name="Nakayama K."/>
        </authorList>
    </citation>
    <scope>NUCLEOTIDE SEQUENCE</scope>
</reference>
<comment type="caution">
    <text evidence="3">The sequence shown here is derived from an EMBL/GenBank/DDBJ whole genome shotgun (WGS) entry which is preliminary data.</text>
</comment>
<accession>A0A6L2KJX1</accession>
<organism evidence="3">
    <name type="scientific">Tanacetum cinerariifolium</name>
    <name type="common">Dalmatian daisy</name>
    <name type="synonym">Chrysanthemum cinerariifolium</name>
    <dbReference type="NCBI Taxonomy" id="118510"/>
    <lineage>
        <taxon>Eukaryota</taxon>
        <taxon>Viridiplantae</taxon>
        <taxon>Streptophyta</taxon>
        <taxon>Embryophyta</taxon>
        <taxon>Tracheophyta</taxon>
        <taxon>Spermatophyta</taxon>
        <taxon>Magnoliopsida</taxon>
        <taxon>eudicotyledons</taxon>
        <taxon>Gunneridae</taxon>
        <taxon>Pentapetalae</taxon>
        <taxon>asterids</taxon>
        <taxon>campanulids</taxon>
        <taxon>Asterales</taxon>
        <taxon>Asteraceae</taxon>
        <taxon>Asteroideae</taxon>
        <taxon>Anthemideae</taxon>
        <taxon>Anthemidinae</taxon>
        <taxon>Tanacetum</taxon>
    </lineage>
</organism>
<proteinExistence type="predicted"/>
<dbReference type="PANTHER" id="PTHR11439">
    <property type="entry name" value="GAG-POL-RELATED RETROTRANSPOSON"/>
    <property type="match status" value="1"/>
</dbReference>
<sequence length="268" mass="30651">MKFLYVFGCPVYIHNDKDHLGKFDEKAYDGYILRYSLISKAFRVFSTRRQQTEETYHITFDESLDAIKFSKSSVDNINIVETKRYPPDEYLHPFSKQEGIDYDETFAPSARLEAITIFLAFSTYMNFIVYQMDVKSAFLNDLTFNSQLVSVQDIKQILRNPTLLLLREFSDSDYAGCNMDRKNTSDACQLLGGKVVCWSAIKQQCVATSSAKVENVVASGCCANILWMKSQLTDYDIIYEKVVPNVAEARKIELKLGISSEEEKGKDL</sequence>
<dbReference type="EMBL" id="BKCJ010002402">
    <property type="protein sequence ID" value="GEU48315.1"/>
    <property type="molecule type" value="Genomic_DNA"/>
</dbReference>
<dbReference type="AlphaFoldDB" id="A0A6L2KJX1"/>
<evidence type="ECO:0000313" key="3">
    <source>
        <dbReference type="EMBL" id="GEU48315.1"/>
    </source>
</evidence>
<feature type="domain" description="Reverse transcriptase Ty1/copia-type" evidence="1">
    <location>
        <begin position="92"/>
        <end position="141"/>
    </location>
</feature>
<evidence type="ECO:0000259" key="2">
    <source>
        <dbReference type="Pfam" id="PF25597"/>
    </source>
</evidence>
<dbReference type="PANTHER" id="PTHR11439:SF509">
    <property type="entry name" value="RNA-DIRECTED DNA POLYMERASE"/>
    <property type="match status" value="1"/>
</dbReference>
<protein>
    <submittedName>
        <fullName evidence="3">Retrovirus-related Pol polyprotein from transposon TNT 1-94</fullName>
    </submittedName>
</protein>
<dbReference type="CDD" id="cd09272">
    <property type="entry name" value="RNase_HI_RT_Ty1"/>
    <property type="match status" value="1"/>
</dbReference>